<dbReference type="AlphaFoldDB" id="A0A7J6MM23"/>
<dbReference type="EMBL" id="JAAPAO010000104">
    <property type="protein sequence ID" value="KAF4672622.1"/>
    <property type="molecule type" value="Genomic_DNA"/>
</dbReference>
<accession>A0A7J6MM23</accession>
<evidence type="ECO:0000313" key="2">
    <source>
        <dbReference type="EMBL" id="KAF4672622.1"/>
    </source>
</evidence>
<evidence type="ECO:0000313" key="3">
    <source>
        <dbReference type="Proteomes" id="UP000591131"/>
    </source>
</evidence>
<protein>
    <submittedName>
        <fullName evidence="2">Uncharacterized protein</fullName>
    </submittedName>
</protein>
<feature type="region of interest" description="Disordered" evidence="1">
    <location>
        <begin position="134"/>
        <end position="153"/>
    </location>
</feature>
<feature type="compositionally biased region" description="Basic and acidic residues" evidence="1">
    <location>
        <begin position="167"/>
        <end position="187"/>
    </location>
</feature>
<organism evidence="2 3">
    <name type="scientific">Perkinsus chesapeaki</name>
    <name type="common">Clam parasite</name>
    <name type="synonym">Perkinsus andrewsi</name>
    <dbReference type="NCBI Taxonomy" id="330153"/>
    <lineage>
        <taxon>Eukaryota</taxon>
        <taxon>Sar</taxon>
        <taxon>Alveolata</taxon>
        <taxon>Perkinsozoa</taxon>
        <taxon>Perkinsea</taxon>
        <taxon>Perkinsida</taxon>
        <taxon>Perkinsidae</taxon>
        <taxon>Perkinsus</taxon>
    </lineage>
</organism>
<reference evidence="2 3" key="1">
    <citation type="submission" date="2020-04" db="EMBL/GenBank/DDBJ databases">
        <title>Perkinsus chesapeaki whole genome sequence.</title>
        <authorList>
            <person name="Bogema D.R."/>
        </authorList>
    </citation>
    <scope>NUCLEOTIDE SEQUENCE [LARGE SCALE GENOMIC DNA]</scope>
    <source>
        <strain evidence="2">ATCC PRA-425</strain>
    </source>
</reference>
<feature type="region of interest" description="Disordered" evidence="1">
    <location>
        <begin position="164"/>
        <end position="188"/>
    </location>
</feature>
<dbReference type="OrthoDB" id="443417at2759"/>
<gene>
    <name evidence="2" type="ORF">FOL47_000310</name>
</gene>
<name>A0A7J6MM23_PERCH</name>
<evidence type="ECO:0000256" key="1">
    <source>
        <dbReference type="SAM" id="MobiDB-lite"/>
    </source>
</evidence>
<dbReference type="Proteomes" id="UP000591131">
    <property type="component" value="Unassembled WGS sequence"/>
</dbReference>
<sequence length="419" mass="46006">MTGTAQDLARARYQQFFSSNLFGGAAVEAKPRHRAFGKRADQTTSEMFGDYKENTRAPQKEVVEFVPRRPYANAHERKLQDFRGSELLATDSANAGYVYALSHGRKETDKSHADSHGVLTRHGAAALRQYHLRSDGVMPGDNNASDKYERSAPAKLVPSDETWYSATEEHKRSEESTVAAKADRERNSSVMDLPKPVAKLGELVEADKMSECKRRNNMMYSDLFGRQTPDCSVGAATSNRLYRAKPPACDASWMTKMNADDSSSTGERGIPSAGRNKASGRSRLSGEGMFMEDNSSKVASYGRQGDSSGHWATGQSHMRSSVQIGDAPTGSPSGSPPRSPDVNDWNITELAITGLKENTDELAFRRDVMPGDCHIVKTSLNMDLVFVRHNPKSDDLQQTLKTLNSKGYGVKLLSTAKPN</sequence>
<feature type="compositionally biased region" description="Polar residues" evidence="1">
    <location>
        <begin position="313"/>
        <end position="323"/>
    </location>
</feature>
<comment type="caution">
    <text evidence="2">The sequence shown here is derived from an EMBL/GenBank/DDBJ whole genome shotgun (WGS) entry which is preliminary data.</text>
</comment>
<feature type="region of interest" description="Disordered" evidence="1">
    <location>
        <begin position="254"/>
        <end position="344"/>
    </location>
</feature>
<keyword evidence="3" id="KW-1185">Reference proteome</keyword>
<proteinExistence type="predicted"/>